<feature type="transmembrane region" description="Helical" evidence="5">
    <location>
        <begin position="7"/>
        <end position="33"/>
    </location>
</feature>
<sequence>MVVKVLAGLIAILLSIIDIKIGIGLAIFILPFVPKAYSLIYLISLFMVFIFRQIFIVRRDLKKSVFGAFIFILASVMLISTLTSYNPQGSFRDLVIHFSSLGLLIVMVNNIENKKQLNSILTLFVFTAVLVAIYGLYQYKVGIKLDRAWVDVSINPDINTRVFSVFGNPNILAEYLIMSIPISIALFWFTKKLFKKLIFLVSSLILIGTLILTFSRGGWLGFAFGVLIFVILIEKRLLLSLIPAGVLAIFIMPSTVIHRIATIGNLSDSSNAYRIKVWTITLDIIRDNLITGVGFGYIPFRETFLKYIRTMNVYHAHNMYLETLAEMGIGGFILFILFIFIIYKYAIITLIKNNDRYLKTMIAGVLAGLSSVLFHGLFENILYLPRIIITFWMLISFILVAVRLSKEESKEMRLNNIEII</sequence>
<protein>
    <submittedName>
        <fullName evidence="7">Polymerase</fullName>
    </submittedName>
</protein>
<evidence type="ECO:0000259" key="6">
    <source>
        <dbReference type="Pfam" id="PF04932"/>
    </source>
</evidence>
<name>A0A6P1YCA0_9FIRM</name>
<organism evidence="7 8">
    <name type="scientific">Caloranaerobacter azorensis</name>
    <dbReference type="NCBI Taxonomy" id="116090"/>
    <lineage>
        <taxon>Bacteria</taxon>
        <taxon>Bacillati</taxon>
        <taxon>Bacillota</taxon>
        <taxon>Tissierellia</taxon>
        <taxon>Tissierellales</taxon>
        <taxon>Thermohalobacteraceae</taxon>
        <taxon>Caloranaerobacter</taxon>
    </lineage>
</organism>
<feature type="transmembrane region" description="Helical" evidence="5">
    <location>
        <begin position="197"/>
        <end position="213"/>
    </location>
</feature>
<dbReference type="Pfam" id="PF04932">
    <property type="entry name" value="Wzy_C"/>
    <property type="match status" value="1"/>
</dbReference>
<evidence type="ECO:0000256" key="2">
    <source>
        <dbReference type="ARBA" id="ARBA00022692"/>
    </source>
</evidence>
<accession>A0A6P1YCA0</accession>
<feature type="transmembrane region" description="Helical" evidence="5">
    <location>
        <begin position="383"/>
        <end position="404"/>
    </location>
</feature>
<dbReference type="KEGG" id="cazo:G3A45_06320"/>
<reference evidence="7 8" key="1">
    <citation type="submission" date="2020-02" db="EMBL/GenBank/DDBJ databases">
        <title>Thermophilic hydrogen producing bacteria, Caloranaerobacter azorensis.</title>
        <authorList>
            <person name="Baek K."/>
        </authorList>
    </citation>
    <scope>NUCLEOTIDE SEQUENCE [LARGE SCALE GENOMIC DNA]</scope>
    <source>
        <strain evidence="7 8">T3-1</strain>
    </source>
</reference>
<dbReference type="EMBL" id="CP048617">
    <property type="protein sequence ID" value="QIB26939.1"/>
    <property type="molecule type" value="Genomic_DNA"/>
</dbReference>
<feature type="transmembrane region" description="Helical" evidence="5">
    <location>
        <begin position="171"/>
        <end position="190"/>
    </location>
</feature>
<dbReference type="GO" id="GO:0016020">
    <property type="term" value="C:membrane"/>
    <property type="evidence" value="ECO:0007669"/>
    <property type="project" value="UniProtKB-SubCell"/>
</dbReference>
<dbReference type="PANTHER" id="PTHR37422:SF13">
    <property type="entry name" value="LIPOPOLYSACCHARIDE BIOSYNTHESIS PROTEIN PA4999-RELATED"/>
    <property type="match status" value="1"/>
</dbReference>
<dbReference type="InterPro" id="IPR007016">
    <property type="entry name" value="O-antigen_ligase-rel_domated"/>
</dbReference>
<feature type="domain" description="O-antigen ligase-related" evidence="6">
    <location>
        <begin position="202"/>
        <end position="336"/>
    </location>
</feature>
<evidence type="ECO:0000313" key="8">
    <source>
        <dbReference type="Proteomes" id="UP000464452"/>
    </source>
</evidence>
<feature type="transmembrane region" description="Helical" evidence="5">
    <location>
        <begin position="94"/>
        <end position="111"/>
    </location>
</feature>
<proteinExistence type="predicted"/>
<feature type="transmembrane region" description="Helical" evidence="5">
    <location>
        <begin position="39"/>
        <end position="57"/>
    </location>
</feature>
<keyword evidence="2 5" id="KW-0812">Transmembrane</keyword>
<dbReference type="InterPro" id="IPR051533">
    <property type="entry name" value="WaaL-like"/>
</dbReference>
<feature type="transmembrane region" description="Helical" evidence="5">
    <location>
        <begin position="64"/>
        <end position="82"/>
    </location>
</feature>
<evidence type="ECO:0000256" key="4">
    <source>
        <dbReference type="ARBA" id="ARBA00023136"/>
    </source>
</evidence>
<feature type="transmembrane region" description="Helical" evidence="5">
    <location>
        <begin position="327"/>
        <end position="345"/>
    </location>
</feature>
<feature type="transmembrane region" description="Helical" evidence="5">
    <location>
        <begin position="357"/>
        <end position="377"/>
    </location>
</feature>
<dbReference type="PANTHER" id="PTHR37422">
    <property type="entry name" value="TEICHURONIC ACID BIOSYNTHESIS PROTEIN TUAE"/>
    <property type="match status" value="1"/>
</dbReference>
<dbReference type="Proteomes" id="UP000464452">
    <property type="component" value="Chromosome"/>
</dbReference>
<keyword evidence="4 5" id="KW-0472">Membrane</keyword>
<evidence type="ECO:0000256" key="1">
    <source>
        <dbReference type="ARBA" id="ARBA00004141"/>
    </source>
</evidence>
<evidence type="ECO:0000256" key="5">
    <source>
        <dbReference type="SAM" id="Phobius"/>
    </source>
</evidence>
<keyword evidence="3 5" id="KW-1133">Transmembrane helix</keyword>
<comment type="subcellular location">
    <subcellularLocation>
        <location evidence="1">Membrane</location>
        <topology evidence="1">Multi-pass membrane protein</topology>
    </subcellularLocation>
</comment>
<gene>
    <name evidence="7" type="ORF">G3A45_06320</name>
</gene>
<feature type="transmembrane region" description="Helical" evidence="5">
    <location>
        <begin position="241"/>
        <end position="261"/>
    </location>
</feature>
<evidence type="ECO:0000256" key="3">
    <source>
        <dbReference type="ARBA" id="ARBA00022989"/>
    </source>
</evidence>
<feature type="transmembrane region" description="Helical" evidence="5">
    <location>
        <begin position="118"/>
        <end position="137"/>
    </location>
</feature>
<dbReference type="AlphaFoldDB" id="A0A6P1YCA0"/>
<evidence type="ECO:0000313" key="7">
    <source>
        <dbReference type="EMBL" id="QIB26939.1"/>
    </source>
</evidence>
<feature type="transmembrane region" description="Helical" evidence="5">
    <location>
        <begin position="219"/>
        <end position="234"/>
    </location>
</feature>
<dbReference type="RefSeq" id="WP_163234887.1">
    <property type="nucleotide sequence ID" value="NZ_CP048617.1"/>
</dbReference>